<dbReference type="RefSeq" id="WP_356529084.1">
    <property type="nucleotide sequence ID" value="NZ_JBEXMU010000002.1"/>
</dbReference>
<organism evidence="2 3">
    <name type="scientific">Streptomyces tendae</name>
    <dbReference type="NCBI Taxonomy" id="1932"/>
    <lineage>
        <taxon>Bacteria</taxon>
        <taxon>Bacillati</taxon>
        <taxon>Actinomycetota</taxon>
        <taxon>Actinomycetes</taxon>
        <taxon>Kitasatosporales</taxon>
        <taxon>Streptomycetaceae</taxon>
        <taxon>Streptomyces</taxon>
    </lineage>
</organism>
<evidence type="ECO:0000256" key="1">
    <source>
        <dbReference type="SAM" id="Phobius"/>
    </source>
</evidence>
<name>A0ABW7RS95_STRTE</name>
<keyword evidence="1" id="KW-0812">Transmembrane</keyword>
<keyword evidence="1" id="KW-0472">Membrane</keyword>
<reference evidence="2 3" key="1">
    <citation type="submission" date="2024-10" db="EMBL/GenBank/DDBJ databases">
        <authorList>
            <person name="Wannawong T."/>
            <person name="Kuncharoen N."/>
            <person name="Mhuantong W."/>
        </authorList>
    </citation>
    <scope>NUCLEOTIDE SEQUENCE [LARGE SCALE GENOMIC DNA]</scope>
    <source>
        <strain evidence="2 3">CALK1-4</strain>
    </source>
</reference>
<comment type="caution">
    <text evidence="2">The sequence shown here is derived from an EMBL/GenBank/DDBJ whole genome shotgun (WGS) entry which is preliminary data.</text>
</comment>
<keyword evidence="3" id="KW-1185">Reference proteome</keyword>
<gene>
    <name evidence="2" type="ORF">ACH3YB_00585</name>
</gene>
<evidence type="ECO:0000313" key="3">
    <source>
        <dbReference type="Proteomes" id="UP001610810"/>
    </source>
</evidence>
<dbReference type="EMBL" id="JBIQWK010000001">
    <property type="protein sequence ID" value="MFI0570132.1"/>
    <property type="molecule type" value="Genomic_DNA"/>
</dbReference>
<evidence type="ECO:0000313" key="2">
    <source>
        <dbReference type="EMBL" id="MFI0570132.1"/>
    </source>
</evidence>
<protein>
    <submittedName>
        <fullName evidence="2">Uncharacterized protein</fullName>
    </submittedName>
</protein>
<proteinExistence type="predicted"/>
<dbReference type="Proteomes" id="UP001610810">
    <property type="component" value="Unassembled WGS sequence"/>
</dbReference>
<feature type="transmembrane region" description="Helical" evidence="1">
    <location>
        <begin position="54"/>
        <end position="74"/>
    </location>
</feature>
<accession>A0ABW7RS95</accession>
<sequence length="230" mass="25688">MASSTDRMLQSRLGIKLDAGAWCVIGKIPKPPSDVHAGAGDGSLRPAFIRPLRVLTLVLTSPFVLILGLLLLLASGEEVLKKWLATGEERERLRAEELDAKRRDASIVELGLNQTFDGNWSGAAGQFLLRWYGHSSHHQRFVALSEGRILLAAPPKRVSFRAESRMKVVAEIPADKAVLEDLLPQYENNKLRLHFKDGSWIVLTTEEMRSAIHKHLLRHPVNHETESTEP</sequence>
<keyword evidence="1" id="KW-1133">Transmembrane helix</keyword>